<dbReference type="GO" id="GO:0046872">
    <property type="term" value="F:metal ion binding"/>
    <property type="evidence" value="ECO:0007669"/>
    <property type="project" value="UniProtKB-KW"/>
</dbReference>
<protein>
    <recommendedName>
        <fullName evidence="9">Regulatory protein SIR2 homolog 7</fullName>
    </recommendedName>
    <alternativeName>
        <fullName evidence="8">SIR2-like protein 7</fullName>
    </alternativeName>
</protein>
<keyword evidence="6" id="KW-0520">NAD</keyword>
<name>A0AB34IV89_PRYPA</name>
<evidence type="ECO:0000259" key="12">
    <source>
        <dbReference type="PROSITE" id="PS50305"/>
    </source>
</evidence>
<dbReference type="Gene3D" id="3.40.50.1220">
    <property type="entry name" value="TPP-binding domain"/>
    <property type="match status" value="1"/>
</dbReference>
<dbReference type="GO" id="GO:0005634">
    <property type="term" value="C:nucleus"/>
    <property type="evidence" value="ECO:0007669"/>
    <property type="project" value="TreeGrafter"/>
</dbReference>
<sequence length="470" mass="49082">MATRQSADRRSSKAARPAAPTAADTRRKKVALLARLMRNAAHCVVVTGAGVSTNAGLRDYRGPNGIWTEAEARGEVVGEPGAAGGATPWDEAFYRLMPSVQPTLTHRSLTALVRAGVVKHVVTQNEDGLHRRAGMPAEALSELHGSAFVELCGKYEEGDSDSDLGSSSSSESEEEDSSSSSSPAEDQPANPEGGQSAKELKAAAKAKALSEAKAAAKLVRQEIAAEVALAKRLRPAGCGAQVVRDFVTYYPDTYLRSNPYGRHVTGRVCPRCRAAAAAAPAAAGGGAKEGAGWLVDSTVDFGETPGGFPWGKNSVHRVEAAKAHMQLADLVVVWGSSLSVLANYFDPWCPSSKWAAPPPRGLRKAAAAGGKKRGRDVAPCLLAIVGRGKVLDEEMAVVKIEEDVDIVAEELLSLLGMPPPPPYSHASDPLLLAAEQPFEGEPAAPWRICAVPPAGGSAEESADKGVCASM</sequence>
<dbReference type="Pfam" id="PF02146">
    <property type="entry name" value="SIR2"/>
    <property type="match status" value="1"/>
</dbReference>
<dbReference type="InterPro" id="IPR026590">
    <property type="entry name" value="Ssirtuin_cat_dom"/>
</dbReference>
<evidence type="ECO:0000256" key="6">
    <source>
        <dbReference type="ARBA" id="ARBA00023027"/>
    </source>
</evidence>
<evidence type="ECO:0000256" key="10">
    <source>
        <dbReference type="PROSITE-ProRule" id="PRU00236"/>
    </source>
</evidence>
<evidence type="ECO:0000256" key="9">
    <source>
        <dbReference type="ARBA" id="ARBA00043038"/>
    </source>
</evidence>
<dbReference type="Proteomes" id="UP001515480">
    <property type="component" value="Unassembled WGS sequence"/>
</dbReference>
<evidence type="ECO:0000256" key="4">
    <source>
        <dbReference type="ARBA" id="ARBA00022723"/>
    </source>
</evidence>
<feature type="domain" description="Deacetylase sirtuin-type" evidence="12">
    <location>
        <begin position="23"/>
        <end position="418"/>
    </location>
</feature>
<comment type="cofactor">
    <cofactor evidence="1">
        <name>Zn(2+)</name>
        <dbReference type="ChEBI" id="CHEBI:29105"/>
    </cofactor>
</comment>
<dbReference type="PANTHER" id="PTHR11085">
    <property type="entry name" value="NAD-DEPENDENT PROTEIN DEACYLASE SIRTUIN-5, MITOCHONDRIAL-RELATED"/>
    <property type="match status" value="1"/>
</dbReference>
<dbReference type="InterPro" id="IPR050134">
    <property type="entry name" value="NAD-dep_sirtuin_deacylases"/>
</dbReference>
<gene>
    <name evidence="13" type="ORF">AB1Y20_007943</name>
</gene>
<reference evidence="13 14" key="1">
    <citation type="journal article" date="2024" name="Science">
        <title>Giant polyketide synthase enzymes in the biosynthesis of giant marine polyether toxins.</title>
        <authorList>
            <person name="Fallon T.R."/>
            <person name="Shende V.V."/>
            <person name="Wierzbicki I.H."/>
            <person name="Pendleton A.L."/>
            <person name="Watervoot N.F."/>
            <person name="Auber R.P."/>
            <person name="Gonzalez D.J."/>
            <person name="Wisecaver J.H."/>
            <person name="Moore B.S."/>
        </authorList>
    </citation>
    <scope>NUCLEOTIDE SEQUENCE [LARGE SCALE GENOMIC DNA]</scope>
    <source>
        <strain evidence="13 14">12B1</strain>
    </source>
</reference>
<evidence type="ECO:0000256" key="5">
    <source>
        <dbReference type="ARBA" id="ARBA00022833"/>
    </source>
</evidence>
<organism evidence="13 14">
    <name type="scientific">Prymnesium parvum</name>
    <name type="common">Toxic golden alga</name>
    <dbReference type="NCBI Taxonomy" id="97485"/>
    <lineage>
        <taxon>Eukaryota</taxon>
        <taxon>Haptista</taxon>
        <taxon>Haptophyta</taxon>
        <taxon>Prymnesiophyceae</taxon>
        <taxon>Prymnesiales</taxon>
        <taxon>Prymnesiaceae</taxon>
        <taxon>Prymnesium</taxon>
    </lineage>
</organism>
<dbReference type="GO" id="GO:0070403">
    <property type="term" value="F:NAD+ binding"/>
    <property type="evidence" value="ECO:0007669"/>
    <property type="project" value="InterPro"/>
</dbReference>
<evidence type="ECO:0000256" key="1">
    <source>
        <dbReference type="ARBA" id="ARBA00001947"/>
    </source>
</evidence>
<dbReference type="GO" id="GO:0017136">
    <property type="term" value="F:histone deacetylase activity, NAD-dependent"/>
    <property type="evidence" value="ECO:0007669"/>
    <property type="project" value="TreeGrafter"/>
</dbReference>
<accession>A0AB34IV89</accession>
<keyword evidence="5" id="KW-0862">Zinc</keyword>
<keyword evidence="4" id="KW-0479">Metal-binding</keyword>
<keyword evidence="2" id="KW-0597">Phosphoprotein</keyword>
<keyword evidence="3" id="KW-0808">Transferase</keyword>
<dbReference type="PANTHER" id="PTHR11085:SF1">
    <property type="entry name" value="NAD-DEPENDENT PROTEIN DEACETYLASE SIRTUIN-7"/>
    <property type="match status" value="1"/>
</dbReference>
<evidence type="ECO:0000313" key="14">
    <source>
        <dbReference type="Proteomes" id="UP001515480"/>
    </source>
</evidence>
<dbReference type="PROSITE" id="PS50305">
    <property type="entry name" value="SIRTUIN"/>
    <property type="match status" value="1"/>
</dbReference>
<evidence type="ECO:0000256" key="3">
    <source>
        <dbReference type="ARBA" id="ARBA00022679"/>
    </source>
</evidence>
<evidence type="ECO:0000256" key="11">
    <source>
        <dbReference type="SAM" id="MobiDB-lite"/>
    </source>
</evidence>
<dbReference type="EMBL" id="JBGBPQ010000018">
    <property type="protein sequence ID" value="KAL1507083.1"/>
    <property type="molecule type" value="Genomic_DNA"/>
</dbReference>
<proteinExistence type="inferred from homology"/>
<comment type="similarity">
    <text evidence="7">Belongs to the sirtuin family. Class IV subfamily.</text>
</comment>
<dbReference type="AlphaFoldDB" id="A0AB34IV89"/>
<keyword evidence="14" id="KW-1185">Reference proteome</keyword>
<feature type="region of interest" description="Disordered" evidence="11">
    <location>
        <begin position="158"/>
        <end position="201"/>
    </location>
</feature>
<evidence type="ECO:0000256" key="8">
    <source>
        <dbReference type="ARBA" id="ARBA00041832"/>
    </source>
</evidence>
<feature type="compositionally biased region" description="Basic and acidic residues" evidence="11">
    <location>
        <begin position="1"/>
        <end position="11"/>
    </location>
</feature>
<feature type="region of interest" description="Disordered" evidence="11">
    <location>
        <begin position="1"/>
        <end position="24"/>
    </location>
</feature>
<feature type="compositionally biased region" description="Low complexity" evidence="11">
    <location>
        <begin position="14"/>
        <end position="23"/>
    </location>
</feature>
<comment type="caution">
    <text evidence="10">Lacks conserved residue(s) required for the propagation of feature annotation.</text>
</comment>
<dbReference type="InterPro" id="IPR003000">
    <property type="entry name" value="Sirtuin"/>
</dbReference>
<evidence type="ECO:0000256" key="2">
    <source>
        <dbReference type="ARBA" id="ARBA00022553"/>
    </source>
</evidence>
<dbReference type="InterPro" id="IPR029035">
    <property type="entry name" value="DHS-like_NAD/FAD-binding_dom"/>
</dbReference>
<dbReference type="SUPFAM" id="SSF52467">
    <property type="entry name" value="DHS-like NAD/FAD-binding domain"/>
    <property type="match status" value="1"/>
</dbReference>
<evidence type="ECO:0000313" key="13">
    <source>
        <dbReference type="EMBL" id="KAL1507083.1"/>
    </source>
</evidence>
<evidence type="ECO:0000256" key="7">
    <source>
        <dbReference type="ARBA" id="ARBA00038170"/>
    </source>
</evidence>
<comment type="caution">
    <text evidence="13">The sequence shown here is derived from an EMBL/GenBank/DDBJ whole genome shotgun (WGS) entry which is preliminary data.</text>
</comment>